<keyword evidence="1" id="KW-0962">Peroxisome biogenesis</keyword>
<dbReference type="GO" id="GO:0005778">
    <property type="term" value="C:peroxisomal membrane"/>
    <property type="evidence" value="ECO:0007669"/>
    <property type="project" value="UniProtKB-SubCell"/>
</dbReference>
<evidence type="ECO:0000313" key="7">
    <source>
        <dbReference type="Proteomes" id="UP000398389"/>
    </source>
</evidence>
<evidence type="ECO:0000313" key="6">
    <source>
        <dbReference type="EMBL" id="VVT58018.1"/>
    </source>
</evidence>
<organism evidence="6 7">
    <name type="scientific">Magnusiomyces paraingens</name>
    <dbReference type="NCBI Taxonomy" id="2606893"/>
    <lineage>
        <taxon>Eukaryota</taxon>
        <taxon>Fungi</taxon>
        <taxon>Dikarya</taxon>
        <taxon>Ascomycota</taxon>
        <taxon>Saccharomycotina</taxon>
        <taxon>Dipodascomycetes</taxon>
        <taxon>Dipodascales</taxon>
        <taxon>Dipodascaceae</taxon>
        <taxon>Magnusiomyces</taxon>
    </lineage>
</organism>
<reference evidence="6 7" key="1">
    <citation type="submission" date="2019-09" db="EMBL/GenBank/DDBJ databases">
        <authorList>
            <person name="Brejova B."/>
        </authorList>
    </citation>
    <scope>NUCLEOTIDE SEQUENCE [LARGE SCALE GENOMIC DNA]</scope>
</reference>
<dbReference type="PANTHER" id="PTHR12652">
    <property type="entry name" value="PEROXISOMAL BIOGENESIS FACTOR 11"/>
    <property type="match status" value="1"/>
</dbReference>
<feature type="compositionally biased region" description="Low complexity" evidence="5">
    <location>
        <begin position="54"/>
        <end position="68"/>
    </location>
</feature>
<comment type="subcellular location">
    <subcellularLocation>
        <location evidence="4">Peroxisome membrane</location>
    </subcellularLocation>
</comment>
<dbReference type="OrthoDB" id="411017at2759"/>
<dbReference type="AlphaFoldDB" id="A0A5E8C7X1"/>
<dbReference type="GO" id="GO:0016559">
    <property type="term" value="P:peroxisome fission"/>
    <property type="evidence" value="ECO:0007669"/>
    <property type="project" value="InterPro"/>
</dbReference>
<evidence type="ECO:0000256" key="5">
    <source>
        <dbReference type="SAM" id="MobiDB-lite"/>
    </source>
</evidence>
<evidence type="ECO:0000256" key="3">
    <source>
        <dbReference type="ARBA" id="ARBA00023140"/>
    </source>
</evidence>
<evidence type="ECO:0000256" key="2">
    <source>
        <dbReference type="ARBA" id="ARBA00023136"/>
    </source>
</evidence>
<evidence type="ECO:0000256" key="4">
    <source>
        <dbReference type="ARBA" id="ARBA00046271"/>
    </source>
</evidence>
<keyword evidence="7" id="KW-1185">Reference proteome</keyword>
<keyword evidence="3" id="KW-0576">Peroxisome</keyword>
<dbReference type="InterPro" id="IPR008733">
    <property type="entry name" value="PEX11"/>
</dbReference>
<evidence type="ECO:0008006" key="8">
    <source>
        <dbReference type="Google" id="ProtNLM"/>
    </source>
</evidence>
<keyword evidence="2" id="KW-0472">Membrane</keyword>
<protein>
    <recommendedName>
        <fullName evidence="8">Peroxisomal membrane protein PEX11</fullName>
    </recommendedName>
</protein>
<feature type="region of interest" description="Disordered" evidence="5">
    <location>
        <begin position="1"/>
        <end position="68"/>
    </location>
</feature>
<gene>
    <name evidence="6" type="ORF">SAPINGB_P005996</name>
</gene>
<dbReference type="RefSeq" id="XP_031856601.1">
    <property type="nucleotide sequence ID" value="XM_032000710.1"/>
</dbReference>
<dbReference type="GeneID" id="43584810"/>
<name>A0A5E8C7X1_9ASCO</name>
<dbReference type="EMBL" id="CABVLU010000005">
    <property type="protein sequence ID" value="VVT58018.1"/>
    <property type="molecule type" value="Genomic_DNA"/>
</dbReference>
<proteinExistence type="predicted"/>
<dbReference type="Pfam" id="PF05648">
    <property type="entry name" value="PEX11"/>
    <property type="match status" value="1"/>
</dbReference>
<dbReference type="PANTHER" id="PTHR12652:SF19">
    <property type="entry name" value="PEROXISOMAL BIOGENESIS FACTOR 11"/>
    <property type="match status" value="1"/>
</dbReference>
<accession>A0A5E8C7X1</accession>
<dbReference type="Proteomes" id="UP000398389">
    <property type="component" value="Unassembled WGS sequence"/>
</dbReference>
<sequence>MSDTTHNIPKDPIAALVEKTPEDLHPVPPVPSPGLSPHSPHGVLATPNHLHNGSSLSRSSSPPSSSSVPRYPVPSGIFLPSPLLLPGPAPSRVAKAARATDTMDLFVHVFNTKDGKDKIIKIIQYTFRVVLWADATKLLHKTLLGSTSSKTTSRKLRLTKAAVLYLLAIKWARTMVPQLSMFRKIMRMGNWMEPLHLLLHSVPVRILRSRNIKANILTHDVLDAVIELYNAIFDDIYLFFKLGLVLKDRPKLGHKADLHANYAWLAAIALAFFGEHSNLWSQARRHTRIAAEQALYQDAETLTPVQTQVVSDLALEQYKVAQKRKISLLNSTKLTCDLVFCIIDIFEANTHPLIATGTGLTSALIGYYKIYHKLLQARLY</sequence>
<evidence type="ECO:0000256" key="1">
    <source>
        <dbReference type="ARBA" id="ARBA00022593"/>
    </source>
</evidence>